<accession>A0A450X6W3</accession>
<proteinExistence type="predicted"/>
<dbReference type="Gene3D" id="3.90.280.10">
    <property type="entry name" value="PEBP-like"/>
    <property type="match status" value="1"/>
</dbReference>
<evidence type="ECO:0000313" key="1">
    <source>
        <dbReference type="EMBL" id="VFK25042.1"/>
    </source>
</evidence>
<dbReference type="EMBL" id="CAADGH010000120">
    <property type="protein sequence ID" value="VFK77294.1"/>
    <property type="molecule type" value="Genomic_DNA"/>
</dbReference>
<evidence type="ECO:0000313" key="2">
    <source>
        <dbReference type="EMBL" id="VFK35433.1"/>
    </source>
</evidence>
<reference evidence="1" key="1">
    <citation type="submission" date="2019-02" db="EMBL/GenBank/DDBJ databases">
        <authorList>
            <person name="Gruber-Vodicka R. H."/>
            <person name="Seah K. B. B."/>
        </authorList>
    </citation>
    <scope>NUCLEOTIDE SEQUENCE</scope>
    <source>
        <strain evidence="1">BECK_BZ197</strain>
        <strain evidence="3">BECK_BZ198</strain>
        <strain evidence="2">BECK_BZ199</strain>
    </source>
</reference>
<evidence type="ECO:0000313" key="3">
    <source>
        <dbReference type="EMBL" id="VFK77294.1"/>
    </source>
</evidence>
<dbReference type="EMBL" id="CAADFO010000011">
    <property type="protein sequence ID" value="VFK25042.1"/>
    <property type="molecule type" value="Genomic_DNA"/>
</dbReference>
<dbReference type="InterPro" id="IPR005247">
    <property type="entry name" value="YbhB_YbcL/LppC-like"/>
</dbReference>
<dbReference type="CDD" id="cd00865">
    <property type="entry name" value="PEBP_bact_arch"/>
    <property type="match status" value="1"/>
</dbReference>
<sequence length="207" mass="22834">MQLDCANFSNNQPIPGDHAFCVPDPKNHATFGGNKNPTLSWRDVPAEAKSLVLICHDSDVPSKPDDVNQDGKTIPRDLPRVDYYHWVLVDLPTHLTRIEAGEFSRGVTACGKEGPTTLHGARQGVNSYTHWFAGDADMEGQYFGYDGPCPPWNDSIIHHYHFTLYATDLARCPVEGTFDGDAVRKAIQGHILAEATVMGTYTLNPNL</sequence>
<dbReference type="PANTHER" id="PTHR30289">
    <property type="entry name" value="UNCHARACTERIZED PROTEIN YBCL-RELATED"/>
    <property type="match status" value="1"/>
</dbReference>
<dbReference type="InterPro" id="IPR036610">
    <property type="entry name" value="PEBP-like_sf"/>
</dbReference>
<gene>
    <name evidence="1" type="ORF">BECKMB1821G_GA0114241_10119</name>
    <name evidence="3" type="ORF">BECKMB1821H_GA0114242_11203</name>
    <name evidence="2" type="ORF">BECKMB1821I_GA0114274_11184</name>
</gene>
<dbReference type="EMBL" id="CAADFQ010000118">
    <property type="protein sequence ID" value="VFK35433.1"/>
    <property type="molecule type" value="Genomic_DNA"/>
</dbReference>
<dbReference type="SUPFAM" id="SSF49777">
    <property type="entry name" value="PEBP-like"/>
    <property type="match status" value="1"/>
</dbReference>
<dbReference type="PANTHER" id="PTHR30289:SF1">
    <property type="entry name" value="PEBP (PHOSPHATIDYLETHANOLAMINE-BINDING PROTEIN) FAMILY PROTEIN"/>
    <property type="match status" value="1"/>
</dbReference>
<organism evidence="1">
    <name type="scientific">Candidatus Kentrum sp. MB</name>
    <dbReference type="NCBI Taxonomy" id="2138164"/>
    <lineage>
        <taxon>Bacteria</taxon>
        <taxon>Pseudomonadati</taxon>
        <taxon>Pseudomonadota</taxon>
        <taxon>Gammaproteobacteria</taxon>
        <taxon>Candidatus Kentrum</taxon>
    </lineage>
</organism>
<dbReference type="NCBIfam" id="TIGR00481">
    <property type="entry name" value="YbhB/YbcL family Raf kinase inhibitor-like protein"/>
    <property type="match status" value="1"/>
</dbReference>
<protein>
    <recommendedName>
        <fullName evidence="4">Phospholipid-binding protein, PBP family</fullName>
    </recommendedName>
</protein>
<name>A0A450X6W3_9GAMM</name>
<dbReference type="Pfam" id="PF01161">
    <property type="entry name" value="PBP"/>
    <property type="match status" value="1"/>
</dbReference>
<evidence type="ECO:0008006" key="4">
    <source>
        <dbReference type="Google" id="ProtNLM"/>
    </source>
</evidence>
<dbReference type="InterPro" id="IPR008914">
    <property type="entry name" value="PEBP"/>
</dbReference>
<dbReference type="AlphaFoldDB" id="A0A450X6W3"/>